<dbReference type="Pfam" id="PF02423">
    <property type="entry name" value="OCD_Mu_crystall"/>
    <property type="match status" value="1"/>
</dbReference>
<gene>
    <name evidence="1" type="ORF">ENM30_03895</name>
</gene>
<dbReference type="GO" id="GO:0005737">
    <property type="term" value="C:cytoplasm"/>
    <property type="evidence" value="ECO:0007669"/>
    <property type="project" value="TreeGrafter"/>
</dbReference>
<reference evidence="1" key="1">
    <citation type="journal article" date="2020" name="mSystems">
        <title>Genome- and Community-Level Interaction Insights into Carbon Utilization and Element Cycling Functions of Hydrothermarchaeota in Hydrothermal Sediment.</title>
        <authorList>
            <person name="Zhou Z."/>
            <person name="Liu Y."/>
            <person name="Xu W."/>
            <person name="Pan J."/>
            <person name="Luo Z.H."/>
            <person name="Li M."/>
        </authorList>
    </citation>
    <scope>NUCLEOTIDE SEQUENCE [LARGE SCALE GENOMIC DNA]</scope>
    <source>
        <strain evidence="1">SpSt-1073</strain>
    </source>
</reference>
<comment type="caution">
    <text evidence="1">The sequence shown here is derived from an EMBL/GenBank/DDBJ whole genome shotgun (WGS) entry which is preliminary data.</text>
</comment>
<dbReference type="Gene3D" id="3.30.1780.10">
    <property type="entry name" value="ornithine cyclodeaminase, domain 1"/>
    <property type="match status" value="1"/>
</dbReference>
<organism evidence="1">
    <name type="scientific">Caldiarchaeum subterraneum</name>
    <dbReference type="NCBI Taxonomy" id="311458"/>
    <lineage>
        <taxon>Archaea</taxon>
        <taxon>Nitrososphaerota</taxon>
        <taxon>Candidatus Caldarchaeales</taxon>
        <taxon>Candidatus Caldarchaeaceae</taxon>
        <taxon>Candidatus Caldarchaeum</taxon>
    </lineage>
</organism>
<dbReference type="PANTHER" id="PTHR13812">
    <property type="entry name" value="KETIMINE REDUCTASE MU-CRYSTALLIN"/>
    <property type="match status" value="1"/>
</dbReference>
<evidence type="ECO:0000313" key="1">
    <source>
        <dbReference type="EMBL" id="HHN52440.1"/>
    </source>
</evidence>
<dbReference type="InterPro" id="IPR003462">
    <property type="entry name" value="ODC_Mu_crystall"/>
</dbReference>
<dbReference type="PIRSF" id="PIRSF001439">
    <property type="entry name" value="CryM"/>
    <property type="match status" value="1"/>
</dbReference>
<dbReference type="EMBL" id="DRXG01000083">
    <property type="protein sequence ID" value="HHN52440.1"/>
    <property type="molecule type" value="Genomic_DNA"/>
</dbReference>
<dbReference type="SUPFAM" id="SSF51735">
    <property type="entry name" value="NAD(P)-binding Rossmann-fold domains"/>
    <property type="match status" value="1"/>
</dbReference>
<name>A0A7J3WCP5_CALS0</name>
<dbReference type="InterPro" id="IPR023401">
    <property type="entry name" value="ODC_N"/>
</dbReference>
<dbReference type="InterPro" id="IPR036291">
    <property type="entry name" value="NAD(P)-bd_dom_sf"/>
</dbReference>
<accession>A0A7J3WCP5</accession>
<dbReference type="Gene3D" id="3.40.50.720">
    <property type="entry name" value="NAD(P)-binding Rossmann-like Domain"/>
    <property type="match status" value="1"/>
</dbReference>
<sequence>MKLVRVISRSELENWLDMKTSVEIVEDFFRDYGDEKYVAPPRMVTAIEEREAVYLNMPAASLHVGGYAVKLINEYRKNPVLHGMEAAHGVVLFFDIETGVLKGVLDAVALTSLRTGAIGGVGAKYLAPVDSRSAALIGSGRTAWTQLTALHTVRNIERVKIYSPTKANREKLAEKASKTLGIDAKAVDSPREAVENADVVLTATNSAEPVLSGEWLAENVHVTSIGALPTRRELDLETFRRAELIAADLKKSVLREAGDIMAAVEKGIVDPAKVLELHEVVKQNLTRPRNVHVSLLKSVGFAALDLYFTSRVLRMAEKMDVGRVVEL</sequence>
<proteinExistence type="predicted"/>
<dbReference type="PANTHER" id="PTHR13812:SF19">
    <property type="entry name" value="KETIMINE REDUCTASE MU-CRYSTALLIN"/>
    <property type="match status" value="1"/>
</dbReference>
<protein>
    <submittedName>
        <fullName evidence="1">Ornithine cyclodeaminase family protein</fullName>
    </submittedName>
</protein>
<dbReference type="AlphaFoldDB" id="A0A7J3WCP5"/>